<dbReference type="GO" id="GO:1901137">
    <property type="term" value="P:carbohydrate derivative biosynthetic process"/>
    <property type="evidence" value="ECO:0007669"/>
    <property type="project" value="UniProtKB-ARBA"/>
</dbReference>
<evidence type="ECO:0008006" key="7">
    <source>
        <dbReference type="Google" id="ProtNLM"/>
    </source>
</evidence>
<evidence type="ECO:0000259" key="3">
    <source>
        <dbReference type="Pfam" id="PF00534"/>
    </source>
</evidence>
<dbReference type="eggNOG" id="COG0438">
    <property type="taxonomic scope" value="Bacteria"/>
</dbReference>
<dbReference type="FunFam" id="3.40.50.2000:FF:000069">
    <property type="entry name" value="Alpha-(1-6)-phosphatidylinositol monomannoside mannosyltransferase"/>
    <property type="match status" value="1"/>
</dbReference>
<dbReference type="SUPFAM" id="SSF53756">
    <property type="entry name" value="UDP-Glycosyltransferase/glycogen phosphorylase"/>
    <property type="match status" value="1"/>
</dbReference>
<accession>M1TSQ8</accession>
<dbReference type="EMBL" id="CP004354">
    <property type="protein sequence ID" value="AGG67281.1"/>
    <property type="molecule type" value="Genomic_DNA"/>
</dbReference>
<dbReference type="STRING" id="1121353.H924_09215"/>
<feature type="domain" description="Glycosyltransferase subfamily 4-like N-terminal" evidence="4">
    <location>
        <begin position="2"/>
        <end position="157"/>
    </location>
</feature>
<organism evidence="5 6">
    <name type="scientific">Corynebacterium callunae DSM 20147</name>
    <dbReference type="NCBI Taxonomy" id="1121353"/>
    <lineage>
        <taxon>Bacteria</taxon>
        <taxon>Bacillati</taxon>
        <taxon>Actinomycetota</taxon>
        <taxon>Actinomycetes</taxon>
        <taxon>Mycobacteriales</taxon>
        <taxon>Corynebacteriaceae</taxon>
        <taxon>Corynebacterium</taxon>
    </lineage>
</organism>
<keyword evidence="6" id="KW-1185">Reference proteome</keyword>
<dbReference type="Gene3D" id="3.40.50.2000">
    <property type="entry name" value="Glycogen Phosphorylase B"/>
    <property type="match status" value="2"/>
</dbReference>
<protein>
    <recommendedName>
        <fullName evidence="7">Glycosyltransferase</fullName>
    </recommendedName>
</protein>
<evidence type="ECO:0000256" key="2">
    <source>
        <dbReference type="ARBA" id="ARBA00022679"/>
    </source>
</evidence>
<dbReference type="PANTHER" id="PTHR45947">
    <property type="entry name" value="SULFOQUINOVOSYL TRANSFERASE SQD2"/>
    <property type="match status" value="1"/>
</dbReference>
<sequence>MGGIQSYLRDFIGTQDPSTITVFASTQDSQEAQAYDATLDFEVIRWPRSVMLPSPTTAQAMAEIIKARNIDNVWFGAAAPLALMAPAARQAGANMIIASTHGHEVGWSMLPVSRNLLGKIGKEVDLITYISDYTLHRFKDAFGEDAKYRHLPSGVDIHTFKPASTIQKLNTRAAHGLDSQDPLILCISRLVPRKGQDSLIKALPAVLRKYPTAQLLIVGSGPYEAKLRKLATQLSKNVQFLGRLDHQEMIDLLATADIFAMPARTRGKGLDVEGLGIVYLEAQACAVPVIAGTSGGAPETLTPASGVVVEGRDVDKLSEALLKLLDNPQLRAEMGAAGRAHVEEKWAWEIMGQRLTEILQGEPE</sequence>
<dbReference type="Proteomes" id="UP000011760">
    <property type="component" value="Chromosome"/>
</dbReference>
<feature type="domain" description="Glycosyl transferase family 1" evidence="3">
    <location>
        <begin position="170"/>
        <end position="340"/>
    </location>
</feature>
<gene>
    <name evidence="5" type="ORF">H924_09215</name>
</gene>
<evidence type="ECO:0000313" key="6">
    <source>
        <dbReference type="Proteomes" id="UP000011760"/>
    </source>
</evidence>
<dbReference type="InterPro" id="IPR050194">
    <property type="entry name" value="Glycosyltransferase_grp1"/>
</dbReference>
<dbReference type="PANTHER" id="PTHR45947:SF3">
    <property type="entry name" value="SULFOQUINOVOSYL TRANSFERASE SQD2"/>
    <property type="match status" value="1"/>
</dbReference>
<name>M1TSQ8_9CORY</name>
<proteinExistence type="predicted"/>
<dbReference type="KEGG" id="ccn:H924_09215"/>
<reference evidence="5 6" key="1">
    <citation type="submission" date="2013-02" db="EMBL/GenBank/DDBJ databases">
        <title>The complete genome sequence of Corynebacterium callunae DSM 20147.</title>
        <authorList>
            <person name="Ruckert C."/>
            <person name="Albersmeier A."/>
            <person name="Kalinowski J."/>
        </authorList>
    </citation>
    <scope>NUCLEOTIDE SEQUENCE [LARGE SCALE GENOMIC DNA]</scope>
    <source>
        <strain evidence="5 6">DSM 20147</strain>
    </source>
</reference>
<evidence type="ECO:0000259" key="4">
    <source>
        <dbReference type="Pfam" id="PF13439"/>
    </source>
</evidence>
<evidence type="ECO:0000313" key="5">
    <source>
        <dbReference type="EMBL" id="AGG67281.1"/>
    </source>
</evidence>
<dbReference type="PATRIC" id="fig|1121353.3.peg.1879"/>
<dbReference type="InterPro" id="IPR028098">
    <property type="entry name" value="Glyco_trans_4-like_N"/>
</dbReference>
<dbReference type="Pfam" id="PF13439">
    <property type="entry name" value="Glyco_transf_4"/>
    <property type="match status" value="1"/>
</dbReference>
<dbReference type="InterPro" id="IPR001296">
    <property type="entry name" value="Glyco_trans_1"/>
</dbReference>
<dbReference type="CDD" id="cd03801">
    <property type="entry name" value="GT4_PimA-like"/>
    <property type="match status" value="1"/>
</dbReference>
<dbReference type="AlphaFoldDB" id="M1TSQ8"/>
<keyword evidence="1" id="KW-0328">Glycosyltransferase</keyword>
<dbReference type="Pfam" id="PF00534">
    <property type="entry name" value="Glycos_transf_1"/>
    <property type="match status" value="1"/>
</dbReference>
<evidence type="ECO:0000256" key="1">
    <source>
        <dbReference type="ARBA" id="ARBA00022676"/>
    </source>
</evidence>
<dbReference type="GO" id="GO:0016758">
    <property type="term" value="F:hexosyltransferase activity"/>
    <property type="evidence" value="ECO:0007669"/>
    <property type="project" value="TreeGrafter"/>
</dbReference>
<dbReference type="GO" id="GO:1903509">
    <property type="term" value="P:liposaccharide metabolic process"/>
    <property type="evidence" value="ECO:0007669"/>
    <property type="project" value="UniProtKB-ARBA"/>
</dbReference>
<keyword evidence="2" id="KW-0808">Transferase</keyword>
<dbReference type="HOGENOM" id="CLU_009583_2_5_11"/>